<keyword evidence="2" id="KW-0503">Monooxygenase</keyword>
<protein>
    <submittedName>
        <fullName evidence="3">Cytochrome P450</fullName>
    </submittedName>
</protein>
<organism evidence="3 4">
    <name type="scientific">Phenylobacterium koreense</name>
    <dbReference type="NCBI Taxonomy" id="266125"/>
    <lineage>
        <taxon>Bacteria</taxon>
        <taxon>Pseudomonadati</taxon>
        <taxon>Pseudomonadota</taxon>
        <taxon>Alphaproteobacteria</taxon>
        <taxon>Caulobacterales</taxon>
        <taxon>Caulobacteraceae</taxon>
        <taxon>Phenylobacterium</taxon>
    </lineage>
</organism>
<name>A0ABV2ENR7_9CAUL</name>
<dbReference type="PROSITE" id="PS00086">
    <property type="entry name" value="CYTOCHROME_P450"/>
    <property type="match status" value="1"/>
</dbReference>
<sequence length="397" mass="44572">MHIDLLNPTSFASGQPHDQFRWLREHAPVHWHDEPGGRGFWAVTRYDDVWTVDRDFQAYSSEPTIMISDPAAESSTFGRYKMMLMMDPPDHAAFRKLIRGEFTLPAAKLREERIKALARQIVDAVVDKGECDFVEQVAGEMPSFVIAELLGLPLDDGRELYKLTEVIHTAPEAQPPGAVGQAVAKMFEYGSGVMAAKRAKPGDDLASRLLAAEVDGRRLDDMEFLLFFLLLIDAGGDTTRNLLAGGLLALIQNPDQHRWLMEDIPGRLAPAREELLRYVSPVIYMRRTAKHDTVLDGRNIREGDKVVMYFGAANRDPAHFERPEALDLARPAKEHLAFGAGAHNCLGQHIARIEIDAMLVEVLTRMKDFELAAPVEWLASNFISGPKHMPIRFRRAE</sequence>
<dbReference type="PANTHER" id="PTHR46696">
    <property type="entry name" value="P450, PUTATIVE (EUROFUNG)-RELATED"/>
    <property type="match status" value="1"/>
</dbReference>
<evidence type="ECO:0000313" key="4">
    <source>
        <dbReference type="Proteomes" id="UP001549110"/>
    </source>
</evidence>
<dbReference type="InterPro" id="IPR017972">
    <property type="entry name" value="Cyt_P450_CS"/>
</dbReference>
<dbReference type="InterPro" id="IPR036396">
    <property type="entry name" value="Cyt_P450_sf"/>
</dbReference>
<keyword evidence="2" id="KW-0479">Metal-binding</keyword>
<proteinExistence type="inferred from homology"/>
<dbReference type="InterPro" id="IPR002397">
    <property type="entry name" value="Cyt_P450_B"/>
</dbReference>
<dbReference type="Proteomes" id="UP001549110">
    <property type="component" value="Unassembled WGS sequence"/>
</dbReference>
<keyword evidence="2" id="KW-0560">Oxidoreductase</keyword>
<gene>
    <name evidence="3" type="ORF">ABID41_003851</name>
</gene>
<dbReference type="EMBL" id="JBEPLU010000005">
    <property type="protein sequence ID" value="MET3528709.1"/>
    <property type="molecule type" value="Genomic_DNA"/>
</dbReference>
<dbReference type="PRINTS" id="PR00359">
    <property type="entry name" value="BP450"/>
</dbReference>
<comment type="caution">
    <text evidence="3">The sequence shown here is derived from an EMBL/GenBank/DDBJ whole genome shotgun (WGS) entry which is preliminary data.</text>
</comment>
<accession>A0ABV2ENR7</accession>
<dbReference type="SUPFAM" id="SSF48264">
    <property type="entry name" value="Cytochrome P450"/>
    <property type="match status" value="1"/>
</dbReference>
<dbReference type="PRINTS" id="PR00385">
    <property type="entry name" value="P450"/>
</dbReference>
<reference evidence="3 4" key="1">
    <citation type="submission" date="2024-06" db="EMBL/GenBank/DDBJ databases">
        <title>Genomic Encyclopedia of Type Strains, Phase IV (KMG-IV): sequencing the most valuable type-strain genomes for metagenomic binning, comparative biology and taxonomic classification.</title>
        <authorList>
            <person name="Goeker M."/>
        </authorList>
    </citation>
    <scope>NUCLEOTIDE SEQUENCE [LARGE SCALE GENOMIC DNA]</scope>
    <source>
        <strain evidence="3 4">DSM 17809</strain>
    </source>
</reference>
<evidence type="ECO:0000256" key="2">
    <source>
        <dbReference type="RuleBase" id="RU000461"/>
    </source>
</evidence>
<evidence type="ECO:0000256" key="1">
    <source>
        <dbReference type="ARBA" id="ARBA00010617"/>
    </source>
</evidence>
<dbReference type="Pfam" id="PF00067">
    <property type="entry name" value="p450"/>
    <property type="match status" value="1"/>
</dbReference>
<dbReference type="PANTHER" id="PTHR46696:SF4">
    <property type="entry name" value="BIOTIN BIOSYNTHESIS CYTOCHROME P450"/>
    <property type="match status" value="1"/>
</dbReference>
<dbReference type="RefSeq" id="WP_354298568.1">
    <property type="nucleotide sequence ID" value="NZ_JBEPLU010000005.1"/>
</dbReference>
<dbReference type="CDD" id="cd11033">
    <property type="entry name" value="CYP142-like"/>
    <property type="match status" value="1"/>
</dbReference>
<dbReference type="InterPro" id="IPR001128">
    <property type="entry name" value="Cyt_P450"/>
</dbReference>
<dbReference type="Gene3D" id="1.10.630.10">
    <property type="entry name" value="Cytochrome P450"/>
    <property type="match status" value="1"/>
</dbReference>
<keyword evidence="2" id="KW-0408">Iron</keyword>
<evidence type="ECO:0000313" key="3">
    <source>
        <dbReference type="EMBL" id="MET3528709.1"/>
    </source>
</evidence>
<keyword evidence="4" id="KW-1185">Reference proteome</keyword>
<comment type="similarity">
    <text evidence="1 2">Belongs to the cytochrome P450 family.</text>
</comment>
<keyword evidence="2" id="KW-0349">Heme</keyword>